<dbReference type="EMBL" id="JBHSNG010000013">
    <property type="protein sequence ID" value="MFC5581985.1"/>
    <property type="molecule type" value="Genomic_DNA"/>
</dbReference>
<dbReference type="PANTHER" id="PTHR10091">
    <property type="entry name" value="ALDOSE-1-EPIMERASE"/>
    <property type="match status" value="1"/>
</dbReference>
<accession>A0ABW0SZ25</accession>
<dbReference type="Pfam" id="PF01263">
    <property type="entry name" value="Aldose_epim"/>
    <property type="match status" value="1"/>
</dbReference>
<dbReference type="InterPro" id="IPR014718">
    <property type="entry name" value="GH-type_carb-bd"/>
</dbReference>
<evidence type="ECO:0000313" key="2">
    <source>
        <dbReference type="Proteomes" id="UP001596111"/>
    </source>
</evidence>
<dbReference type="InterPro" id="IPR008183">
    <property type="entry name" value="Aldose_1/G6P_1-epimerase"/>
</dbReference>
<dbReference type="PANTHER" id="PTHR10091:SF0">
    <property type="entry name" value="GALACTOSE MUTAROTASE"/>
    <property type="match status" value="1"/>
</dbReference>
<sequence length="337" mass="36595">MVASSAARYGAERAQLGDQAIVVLTNSTDHRRVRIALHGAALLSFEVPFEGGMHDLADGYRDAAEIVAGQGSRYAIMAPFAGRIADARYTFDGRPEDLQPGVVGATRGCRHGFLRNVDFDIDTLAADDHGAKVTLSTAAIRPQPGYPHAIDLSVTFMLDAGGITLEARMRNVGASAAPCFFGWHPYFRLAGDLVDGWQLQIPAQTLIRTDANLIALPGAAAYVALDDAPALDFREPRRLGDSILDQGYTDLDVEADGRIRTRLRDPSRGFGIAVWQEHGVMHAFTADTVSRDVRKAIALEPMECMADAYNRPECAEAIRLEPGAERRFRCGVEVELS</sequence>
<dbReference type="RefSeq" id="WP_377327637.1">
    <property type="nucleotide sequence ID" value="NZ_JBHSNG010000013.1"/>
</dbReference>
<comment type="caution">
    <text evidence="1">The sequence shown here is derived from an EMBL/GenBank/DDBJ whole genome shotgun (WGS) entry which is preliminary data.</text>
</comment>
<dbReference type="Gene3D" id="2.70.98.10">
    <property type="match status" value="1"/>
</dbReference>
<dbReference type="Proteomes" id="UP001596111">
    <property type="component" value="Unassembled WGS sequence"/>
</dbReference>
<proteinExistence type="predicted"/>
<evidence type="ECO:0000313" key="1">
    <source>
        <dbReference type="EMBL" id="MFC5581985.1"/>
    </source>
</evidence>
<protein>
    <submittedName>
        <fullName evidence="1">Aldose 1-epimerase</fullName>
    </submittedName>
</protein>
<gene>
    <name evidence="1" type="ORF">ACFPPB_12760</name>
</gene>
<keyword evidence="2" id="KW-1185">Reference proteome</keyword>
<dbReference type="SUPFAM" id="SSF74650">
    <property type="entry name" value="Galactose mutarotase-like"/>
    <property type="match status" value="1"/>
</dbReference>
<reference evidence="2" key="1">
    <citation type="journal article" date="2019" name="Int. J. Syst. Evol. Microbiol.">
        <title>The Global Catalogue of Microorganisms (GCM) 10K type strain sequencing project: providing services to taxonomists for standard genome sequencing and annotation.</title>
        <authorList>
            <consortium name="The Broad Institute Genomics Platform"/>
            <consortium name="The Broad Institute Genome Sequencing Center for Infectious Disease"/>
            <person name="Wu L."/>
            <person name="Ma J."/>
        </authorList>
    </citation>
    <scope>NUCLEOTIDE SEQUENCE [LARGE SCALE GENOMIC DNA]</scope>
    <source>
        <strain evidence="2">CGMCC 1.13587</strain>
    </source>
</reference>
<dbReference type="InterPro" id="IPR011013">
    <property type="entry name" value="Gal_mutarotase_sf_dom"/>
</dbReference>
<name>A0ABW0SZ25_9GAMM</name>
<organism evidence="1 2">
    <name type="scientific">Rhodanobacter terrae</name>
    <dbReference type="NCBI Taxonomy" id="418647"/>
    <lineage>
        <taxon>Bacteria</taxon>
        <taxon>Pseudomonadati</taxon>
        <taxon>Pseudomonadota</taxon>
        <taxon>Gammaproteobacteria</taxon>
        <taxon>Lysobacterales</taxon>
        <taxon>Rhodanobacteraceae</taxon>
        <taxon>Rhodanobacter</taxon>
    </lineage>
</organism>